<protein>
    <submittedName>
        <fullName evidence="2">Uncharacterized protein</fullName>
    </submittedName>
</protein>
<gene>
    <name evidence="2" type="ORF">BLNAU_7434</name>
</gene>
<reference evidence="2 3" key="1">
    <citation type="journal article" date="2022" name="bioRxiv">
        <title>Genomics of Preaxostyla Flagellates Illuminates Evolutionary Transitions and the Path Towards Mitochondrial Loss.</title>
        <authorList>
            <person name="Novak L.V.F."/>
            <person name="Treitli S.C."/>
            <person name="Pyrih J."/>
            <person name="Halakuc P."/>
            <person name="Pipaliya S.V."/>
            <person name="Vacek V."/>
            <person name="Brzon O."/>
            <person name="Soukal P."/>
            <person name="Eme L."/>
            <person name="Dacks J.B."/>
            <person name="Karnkowska A."/>
            <person name="Elias M."/>
            <person name="Hampl V."/>
        </authorList>
    </citation>
    <scope>NUCLEOTIDE SEQUENCE [LARGE SCALE GENOMIC DNA]</scope>
    <source>
        <strain evidence="2">NAU3</strain>
        <tissue evidence="2">Gut</tissue>
    </source>
</reference>
<dbReference type="Proteomes" id="UP001281761">
    <property type="component" value="Unassembled WGS sequence"/>
</dbReference>
<evidence type="ECO:0000313" key="2">
    <source>
        <dbReference type="EMBL" id="KAK2957535.1"/>
    </source>
</evidence>
<comment type="caution">
    <text evidence="2">The sequence shown here is derived from an EMBL/GenBank/DDBJ whole genome shotgun (WGS) entry which is preliminary data.</text>
</comment>
<evidence type="ECO:0000256" key="1">
    <source>
        <dbReference type="SAM" id="SignalP"/>
    </source>
</evidence>
<organism evidence="2 3">
    <name type="scientific">Blattamonas nauphoetae</name>
    <dbReference type="NCBI Taxonomy" id="2049346"/>
    <lineage>
        <taxon>Eukaryota</taxon>
        <taxon>Metamonada</taxon>
        <taxon>Preaxostyla</taxon>
        <taxon>Oxymonadida</taxon>
        <taxon>Blattamonas</taxon>
    </lineage>
</organism>
<evidence type="ECO:0000313" key="3">
    <source>
        <dbReference type="Proteomes" id="UP001281761"/>
    </source>
</evidence>
<sequence length="248" mass="27540">MIRGTAVPLTLFSVTLPRLLLDLRQTPSRRLGCSSRLPNLIVTTQRCSSNTSPKHCPERLQLKLAETGLKSHLVITLNRLPLSMPDTRDFLVHLEHHPELSPARKCTCTQTPRHPTLLCVCALPVSLAFSSHDSTSESDMSIPLVSHEVFTIFRELEMNNQGQCESVQILVQQMRMEEWEDTVEGRLVTDRKGDWGGGVVSNWMVLRNLVGLTVGQFGWMTTVASQVPAWSTCASDRFTCLVGGVSSS</sequence>
<name>A0ABQ9Y1C7_9EUKA</name>
<proteinExistence type="predicted"/>
<accession>A0ABQ9Y1C7</accession>
<keyword evidence="1" id="KW-0732">Signal</keyword>
<feature type="chain" id="PRO_5046184782" evidence="1">
    <location>
        <begin position="18"/>
        <end position="248"/>
    </location>
</feature>
<dbReference type="EMBL" id="JARBJD010000045">
    <property type="protein sequence ID" value="KAK2957535.1"/>
    <property type="molecule type" value="Genomic_DNA"/>
</dbReference>
<feature type="signal peptide" evidence="1">
    <location>
        <begin position="1"/>
        <end position="17"/>
    </location>
</feature>
<keyword evidence="3" id="KW-1185">Reference proteome</keyword>